<name>A0A7H9HRP3_9SACH</name>
<dbReference type="Proteomes" id="UP000510647">
    <property type="component" value="Chromosome 2"/>
</dbReference>
<evidence type="ECO:0000313" key="2">
    <source>
        <dbReference type="EMBL" id="QLQ79025.1"/>
    </source>
</evidence>
<dbReference type="EMBL" id="CP059268">
    <property type="protein sequence ID" value="QLQ79025.1"/>
    <property type="molecule type" value="Genomic_DNA"/>
</dbReference>
<keyword evidence="3" id="KW-1185">Reference proteome</keyword>
<gene>
    <name evidence="2" type="ORF">HG537_0B03720</name>
</gene>
<dbReference type="PANTHER" id="PTHR36826">
    <property type="entry name" value="PROTEIN ECM13"/>
    <property type="match status" value="1"/>
</dbReference>
<dbReference type="AlphaFoldDB" id="A0A7H9HRP3"/>
<protein>
    <submittedName>
        <fullName evidence="2">Uncharacterized protein</fullName>
    </submittedName>
</protein>
<reference evidence="2 3" key="1">
    <citation type="submission" date="2020-06" db="EMBL/GenBank/DDBJ databases">
        <title>The yeast mating-type switching endonuclease HO is a domesticated member of an unorthodox homing genetic element family.</title>
        <authorList>
            <person name="Coughlan A.Y."/>
            <person name="Lombardi L."/>
            <person name="Braun-Galleani S."/>
            <person name="Martos A.R."/>
            <person name="Galeote V."/>
            <person name="Bigey F."/>
            <person name="Dequin S."/>
            <person name="Byrne K.P."/>
            <person name="Wolfe K.H."/>
        </authorList>
    </citation>
    <scope>NUCLEOTIDE SEQUENCE [LARGE SCALE GENOMIC DNA]</scope>
    <source>
        <strain evidence="2 3">CBS2947</strain>
    </source>
</reference>
<accession>A0A7H9HRP3</accession>
<proteinExistence type="predicted"/>
<dbReference type="OrthoDB" id="5431245at2759"/>
<feature type="region of interest" description="Disordered" evidence="1">
    <location>
        <begin position="107"/>
        <end position="148"/>
    </location>
</feature>
<evidence type="ECO:0000313" key="3">
    <source>
        <dbReference type="Proteomes" id="UP000510647"/>
    </source>
</evidence>
<evidence type="ECO:0000256" key="1">
    <source>
        <dbReference type="SAM" id="MobiDB-lite"/>
    </source>
</evidence>
<feature type="compositionally biased region" description="Acidic residues" evidence="1">
    <location>
        <begin position="131"/>
        <end position="148"/>
    </location>
</feature>
<dbReference type="InterPro" id="IPR037738">
    <property type="entry name" value="Ecm13-like"/>
</dbReference>
<organism evidence="2 3">
    <name type="scientific">Torulaspora globosa</name>
    <dbReference type="NCBI Taxonomy" id="48254"/>
    <lineage>
        <taxon>Eukaryota</taxon>
        <taxon>Fungi</taxon>
        <taxon>Dikarya</taxon>
        <taxon>Ascomycota</taxon>
        <taxon>Saccharomycotina</taxon>
        <taxon>Saccharomycetes</taxon>
        <taxon>Saccharomycetales</taxon>
        <taxon>Saccharomycetaceae</taxon>
        <taxon>Torulaspora</taxon>
    </lineage>
</organism>
<dbReference type="PANTHER" id="PTHR36826:SF1">
    <property type="entry name" value="PROTEIN ECM13"/>
    <property type="match status" value="1"/>
</dbReference>
<sequence>MTLTNSRLITMLKHSFFTYTNGIYGTPTVSFLNHLESVQDTKLNMIRPLSVSQQYLLASKARSKLMKCANTGKNKDFDLRILVGHANMLDKLMDSIEKFNSKDNSGSYGVEYISSEGESDEENRAFSTDSSSEEESDVEDDDSSEDEQFTSQLRAAMVTVTIDHCLEDGDEYESDSESDVDEQSFEMDLSMMPLAFKSRDVEMTIHEPIIV</sequence>